<keyword evidence="2" id="KW-0732">Signal</keyword>
<gene>
    <name evidence="3" type="ORF">BEMITA_LOCUS10394</name>
</gene>
<sequence>MSKLTVIFVYLSVAFLETPAQNYLPNVYSVSGNVPHTGRIGVRSPSHYQKTRMQWIPSDQIENIENIENIDQAVKEAHAITYFSKTRPYKTRVKSSRYSKIPYSSAPDPWFIPIPVPVSDEYFPPSEPAQFESDPTKTLITAEVIENPDAFQRVEIVNQIPENMGEIQGDPLENAYNPISEVTYVVPMDQERSAFPPTAVEGQFDNGEVVPPQSGLPQETIPASRPRDYSAIGELKLEENHPPQYHGYYEPLQPSSSEDRSNMRSAVKSLQSLSSTVLQKITQDPPVLQTSKPSKVSSIPIAAVAPKTEQHQVSSIPIAAVAPKTEQHPQSAVLVEKTPKMFQHPESSPETAHAAPKFSPASPHSPQPAVVATPEVRTASSPEEAGKKESLGSTQSESSPSVVPMKSAEPVHEKEESASTKLEEQNPQAKSAIEDQEGSRKIPADVTVSEVKSKSADQPKSSPDSRDEVVPVPREKVPVSPVGSPLKTTYQLVRMDSTPQFSQAVVRPGNVSTGQPTEYRYKLANGQIQSIKSSSDGPAPFKIPGTNFTYIRSGSPYPPPTNYPSKISSNITSSARTPYTLDSESLNRWPLPSPKFMPKSSSNFTNSLRTPYAPVSNTESRFSTPTPNFMPKMSSNISVSARTPDLDTLSSWPKPSPKFMLKGTSNYVNSARIPLSSVPVPKPQSPLHLPIICRNPVQISEPMIERLLLRHLFQASTLPHQFRPVPSHACFRPVSSRTS</sequence>
<name>A0A9P0AHN8_BEMTA</name>
<feature type="compositionally biased region" description="Basic and acidic residues" evidence="1">
    <location>
        <begin position="451"/>
        <end position="477"/>
    </location>
</feature>
<feature type="chain" id="PRO_5040332842" evidence="2">
    <location>
        <begin position="21"/>
        <end position="739"/>
    </location>
</feature>
<feature type="region of interest" description="Disordered" evidence="1">
    <location>
        <begin position="241"/>
        <end position="266"/>
    </location>
</feature>
<evidence type="ECO:0000313" key="3">
    <source>
        <dbReference type="EMBL" id="CAH0391809.1"/>
    </source>
</evidence>
<feature type="compositionally biased region" description="Polar residues" evidence="1">
    <location>
        <begin position="391"/>
        <end position="401"/>
    </location>
</feature>
<keyword evidence="4" id="KW-1185">Reference proteome</keyword>
<dbReference type="EMBL" id="OU963867">
    <property type="protein sequence ID" value="CAH0391809.1"/>
    <property type="molecule type" value="Genomic_DNA"/>
</dbReference>
<dbReference type="AlphaFoldDB" id="A0A9P0AHN8"/>
<feature type="signal peptide" evidence="2">
    <location>
        <begin position="1"/>
        <end position="20"/>
    </location>
</feature>
<evidence type="ECO:0000256" key="2">
    <source>
        <dbReference type="SAM" id="SignalP"/>
    </source>
</evidence>
<proteinExistence type="predicted"/>
<feature type="region of interest" description="Disordered" evidence="1">
    <location>
        <begin position="341"/>
        <end position="484"/>
    </location>
</feature>
<accession>A0A9P0AHN8</accession>
<evidence type="ECO:0000313" key="4">
    <source>
        <dbReference type="Proteomes" id="UP001152759"/>
    </source>
</evidence>
<reference evidence="3" key="1">
    <citation type="submission" date="2021-12" db="EMBL/GenBank/DDBJ databases">
        <authorList>
            <person name="King R."/>
        </authorList>
    </citation>
    <scope>NUCLEOTIDE SEQUENCE</scope>
</reference>
<feature type="compositionally biased region" description="Basic and acidic residues" evidence="1">
    <location>
        <begin position="409"/>
        <end position="424"/>
    </location>
</feature>
<protein>
    <submittedName>
        <fullName evidence="3">Uncharacterized protein</fullName>
    </submittedName>
</protein>
<evidence type="ECO:0000256" key="1">
    <source>
        <dbReference type="SAM" id="MobiDB-lite"/>
    </source>
</evidence>
<dbReference type="Proteomes" id="UP001152759">
    <property type="component" value="Chromosome 6"/>
</dbReference>
<organism evidence="3 4">
    <name type="scientific">Bemisia tabaci</name>
    <name type="common">Sweetpotato whitefly</name>
    <name type="synonym">Aleurodes tabaci</name>
    <dbReference type="NCBI Taxonomy" id="7038"/>
    <lineage>
        <taxon>Eukaryota</taxon>
        <taxon>Metazoa</taxon>
        <taxon>Ecdysozoa</taxon>
        <taxon>Arthropoda</taxon>
        <taxon>Hexapoda</taxon>
        <taxon>Insecta</taxon>
        <taxon>Pterygota</taxon>
        <taxon>Neoptera</taxon>
        <taxon>Paraneoptera</taxon>
        <taxon>Hemiptera</taxon>
        <taxon>Sternorrhyncha</taxon>
        <taxon>Aleyrodoidea</taxon>
        <taxon>Aleyrodidae</taxon>
        <taxon>Aleyrodinae</taxon>
        <taxon>Bemisia</taxon>
    </lineage>
</organism>